<dbReference type="Proteomes" id="UP001234989">
    <property type="component" value="Chromosome 10"/>
</dbReference>
<dbReference type="GO" id="GO:0004519">
    <property type="term" value="F:endonuclease activity"/>
    <property type="evidence" value="ECO:0007669"/>
    <property type="project" value="UniProtKB-KW"/>
</dbReference>
<keyword evidence="5" id="KW-0378">Hydrolase</keyword>
<dbReference type="InterPro" id="IPR043502">
    <property type="entry name" value="DNA/RNA_pol_sf"/>
</dbReference>
<dbReference type="AlphaFoldDB" id="A0AAF0USZ0"/>
<evidence type="ECO:0000256" key="1">
    <source>
        <dbReference type="ARBA" id="ARBA00022679"/>
    </source>
</evidence>
<evidence type="ECO:0000256" key="6">
    <source>
        <dbReference type="ARBA" id="ARBA00022918"/>
    </source>
</evidence>
<evidence type="ECO:0000259" key="7">
    <source>
        <dbReference type="Pfam" id="PF17917"/>
    </source>
</evidence>
<reference evidence="8" key="1">
    <citation type="submission" date="2023-08" db="EMBL/GenBank/DDBJ databases">
        <title>A de novo genome assembly of Solanum verrucosum Schlechtendal, a Mexican diploid species geographically isolated from the other diploid A-genome species in potato relatives.</title>
        <authorList>
            <person name="Hosaka K."/>
        </authorList>
    </citation>
    <scope>NUCLEOTIDE SEQUENCE</scope>
    <source>
        <tissue evidence="8">Young leaves</tissue>
    </source>
</reference>
<evidence type="ECO:0000256" key="5">
    <source>
        <dbReference type="ARBA" id="ARBA00022801"/>
    </source>
</evidence>
<protein>
    <recommendedName>
        <fullName evidence="7">Reverse transcriptase RNase H-like domain-containing protein</fullName>
    </recommendedName>
</protein>
<keyword evidence="3" id="KW-0540">Nuclease</keyword>
<evidence type="ECO:0000256" key="3">
    <source>
        <dbReference type="ARBA" id="ARBA00022722"/>
    </source>
</evidence>
<dbReference type="Pfam" id="PF17917">
    <property type="entry name" value="RT_RNaseH"/>
    <property type="match status" value="1"/>
</dbReference>
<evidence type="ECO:0000256" key="2">
    <source>
        <dbReference type="ARBA" id="ARBA00022695"/>
    </source>
</evidence>
<organism evidence="8 9">
    <name type="scientific">Solanum verrucosum</name>
    <dbReference type="NCBI Taxonomy" id="315347"/>
    <lineage>
        <taxon>Eukaryota</taxon>
        <taxon>Viridiplantae</taxon>
        <taxon>Streptophyta</taxon>
        <taxon>Embryophyta</taxon>
        <taxon>Tracheophyta</taxon>
        <taxon>Spermatophyta</taxon>
        <taxon>Magnoliopsida</taxon>
        <taxon>eudicotyledons</taxon>
        <taxon>Gunneridae</taxon>
        <taxon>Pentapetalae</taxon>
        <taxon>asterids</taxon>
        <taxon>lamiids</taxon>
        <taxon>Solanales</taxon>
        <taxon>Solanaceae</taxon>
        <taxon>Solanoideae</taxon>
        <taxon>Solaneae</taxon>
        <taxon>Solanum</taxon>
    </lineage>
</organism>
<accession>A0AAF0USZ0</accession>
<dbReference type="PANTHER" id="PTHR34072:SF59">
    <property type="entry name" value="CCHC-TYPE INTEGRASE"/>
    <property type="match status" value="1"/>
</dbReference>
<evidence type="ECO:0000256" key="4">
    <source>
        <dbReference type="ARBA" id="ARBA00022759"/>
    </source>
</evidence>
<dbReference type="GO" id="GO:0016787">
    <property type="term" value="F:hydrolase activity"/>
    <property type="evidence" value="ECO:0007669"/>
    <property type="project" value="UniProtKB-KW"/>
</dbReference>
<keyword evidence="2" id="KW-0548">Nucleotidyltransferase</keyword>
<dbReference type="GO" id="GO:0003964">
    <property type="term" value="F:RNA-directed DNA polymerase activity"/>
    <property type="evidence" value="ECO:0007669"/>
    <property type="project" value="UniProtKB-KW"/>
</dbReference>
<dbReference type="SUPFAM" id="SSF56672">
    <property type="entry name" value="DNA/RNA polymerases"/>
    <property type="match status" value="1"/>
</dbReference>
<keyword evidence="6" id="KW-0695">RNA-directed DNA polymerase</keyword>
<keyword evidence="4" id="KW-0255">Endonuclease</keyword>
<dbReference type="EMBL" id="CP133621">
    <property type="protein sequence ID" value="WMV51219.1"/>
    <property type="molecule type" value="Genomic_DNA"/>
</dbReference>
<dbReference type="PANTHER" id="PTHR34072">
    <property type="entry name" value="ENZYMATIC POLYPROTEIN-RELATED"/>
    <property type="match status" value="1"/>
</dbReference>
<keyword evidence="9" id="KW-1185">Reference proteome</keyword>
<name>A0AAF0USZ0_SOLVR</name>
<proteinExistence type="predicted"/>
<sequence>MRQSRWLELLKGYDITILHHPGKERIIMDFVTGLPLTLGKYDSVWVIMDRFAKSTHFILEQMETKLKLSTAFHSQIDDLRLEFAMSPSPILCDHEQGSRDCDVKPLCPWRSQEKGDSWKFFSVKFMWDVCQHDLSFLGRDKLVSGTTCSLIIVGATPPVQGPCVRFQTSGSSPVPFMEPSRFVTPPISASATMMIESIQHARQGSGTKRSHFQALVERVLHMVLEVVRARSGSQASGDPRQFYVIRSRSEAKASDVVKERSQAYPELRVDLPWYSLNKANVKNKYSLPRINDLFDQLQDECEASFQKLRELLTSTLMLALPKKERVIAYASRQLKVHEKNYPTHDLELAEVVFVLKLWRHYLYGMHYEVFTDHHILRYLFSHPNLNIRQSRLSELLKDYDITILYHLGKANVVADALIWKTPSMGSLAFLKVEKRPLTLEVRSLARHVVRLDIFAPRHVLAFVEARSTLMDHIRAH</sequence>
<evidence type="ECO:0000313" key="8">
    <source>
        <dbReference type="EMBL" id="WMV51219.1"/>
    </source>
</evidence>
<evidence type="ECO:0000313" key="9">
    <source>
        <dbReference type="Proteomes" id="UP001234989"/>
    </source>
</evidence>
<keyword evidence="1" id="KW-0808">Transferase</keyword>
<dbReference type="CDD" id="cd09274">
    <property type="entry name" value="RNase_HI_RT_Ty3"/>
    <property type="match status" value="1"/>
</dbReference>
<gene>
    <name evidence="8" type="ORF">MTR67_044604</name>
</gene>
<feature type="domain" description="Reverse transcriptase RNase H-like" evidence="7">
    <location>
        <begin position="322"/>
        <end position="399"/>
    </location>
</feature>
<dbReference type="InterPro" id="IPR041373">
    <property type="entry name" value="RT_RNaseH"/>
</dbReference>